<dbReference type="Pfam" id="PF13365">
    <property type="entry name" value="Trypsin_2"/>
    <property type="match status" value="1"/>
</dbReference>
<dbReference type="Proteomes" id="UP000093205">
    <property type="component" value="Chromosome"/>
</dbReference>
<reference evidence="11" key="2">
    <citation type="journal article" date="2019" name="Front. Microbiol.">
        <title>Campylobacter hepaticus, the cause of Spotty Liver Disease in chickens: Transmission and routes of infection.</title>
        <authorList>
            <person name="Van T.H."/>
            <person name="Moore R.J."/>
            <person name="Phung C."/>
        </authorList>
    </citation>
    <scope>NUCLEOTIDE SEQUENCE</scope>
    <source>
        <strain evidence="11">QLD_2/QLD</strain>
    </source>
</reference>
<gene>
    <name evidence="10" type="ORF">A2J15_000855</name>
    <name evidence="11" type="ORF">GC022_01155</name>
</gene>
<feature type="binding site" evidence="7">
    <location>
        <begin position="224"/>
        <end position="226"/>
    </location>
    <ligand>
        <name>substrate</name>
    </ligand>
</feature>
<evidence type="ECO:0000256" key="2">
    <source>
        <dbReference type="ARBA" id="ARBA00022729"/>
    </source>
</evidence>
<feature type="active site" description="Charge relay system" evidence="6">
    <location>
        <position position="226"/>
    </location>
</feature>
<feature type="domain" description="PDZ" evidence="9">
    <location>
        <begin position="270"/>
        <end position="334"/>
    </location>
</feature>
<dbReference type="GO" id="GO:0006508">
    <property type="term" value="P:proteolysis"/>
    <property type="evidence" value="ECO:0007669"/>
    <property type="project" value="UniProtKB-KW"/>
</dbReference>
<dbReference type="OrthoDB" id="9758917at2"/>
<feature type="chain" id="PRO_5044629729" evidence="8">
    <location>
        <begin position="22"/>
        <end position="473"/>
    </location>
</feature>
<keyword evidence="3" id="KW-0677">Repeat</keyword>
<protein>
    <submittedName>
        <fullName evidence="10">DegQ family serine endoprotease</fullName>
    </submittedName>
    <submittedName>
        <fullName evidence="11">Do family serine endopeptidase</fullName>
    </submittedName>
</protein>
<dbReference type="AlphaFoldDB" id="A0A6A7JQY9"/>
<dbReference type="SUPFAM" id="SSF50156">
    <property type="entry name" value="PDZ domain-like"/>
    <property type="match status" value="2"/>
</dbReference>
<evidence type="ECO:0000313" key="11">
    <source>
        <dbReference type="EMBL" id="MPV90805.1"/>
    </source>
</evidence>
<feature type="active site" description="Charge relay system" evidence="6">
    <location>
        <position position="121"/>
    </location>
</feature>
<dbReference type="GeneID" id="44004050"/>
<keyword evidence="12" id="KW-1185">Reference proteome</keyword>
<feature type="binding site" evidence="7">
    <location>
        <position position="121"/>
    </location>
    <ligand>
        <name>substrate</name>
    </ligand>
</feature>
<dbReference type="Gene3D" id="2.30.42.60">
    <property type="match status" value="1"/>
</dbReference>
<dbReference type="InterPro" id="IPR001940">
    <property type="entry name" value="Peptidase_S1C"/>
</dbReference>
<evidence type="ECO:0000256" key="7">
    <source>
        <dbReference type="PIRSR" id="PIRSR611782-2"/>
    </source>
</evidence>
<name>A0A6A7JQY9_9BACT</name>
<dbReference type="PANTHER" id="PTHR43343">
    <property type="entry name" value="PEPTIDASE S12"/>
    <property type="match status" value="1"/>
</dbReference>
<dbReference type="EMBL" id="CP031611">
    <property type="protein sequence ID" value="AXP08301.1"/>
    <property type="molecule type" value="Genomic_DNA"/>
</dbReference>
<dbReference type="SMART" id="SM00228">
    <property type="entry name" value="PDZ"/>
    <property type="match status" value="2"/>
</dbReference>
<dbReference type="Gene3D" id="2.40.10.120">
    <property type="match status" value="1"/>
</dbReference>
<dbReference type="InterPro" id="IPR051201">
    <property type="entry name" value="Chloro_Bact_Ser_Proteases"/>
</dbReference>
<feature type="binding site" evidence="7">
    <location>
        <position position="152"/>
    </location>
    <ligand>
        <name>substrate</name>
    </ligand>
</feature>
<organism evidence="11">
    <name type="scientific">Campylobacter hepaticus</name>
    <dbReference type="NCBI Taxonomy" id="1813019"/>
    <lineage>
        <taxon>Bacteria</taxon>
        <taxon>Pseudomonadati</taxon>
        <taxon>Campylobacterota</taxon>
        <taxon>Epsilonproteobacteria</taxon>
        <taxon>Campylobacterales</taxon>
        <taxon>Campylobacteraceae</taxon>
        <taxon>Campylobacter</taxon>
    </lineage>
</organism>
<evidence type="ECO:0000256" key="5">
    <source>
        <dbReference type="ARBA" id="ARBA00022825"/>
    </source>
</evidence>
<evidence type="ECO:0000256" key="3">
    <source>
        <dbReference type="ARBA" id="ARBA00022737"/>
    </source>
</evidence>
<keyword evidence="1" id="KW-0645">Protease</keyword>
<keyword evidence="5" id="KW-0720">Serine protease</keyword>
<dbReference type="InterPro" id="IPR011782">
    <property type="entry name" value="Pept_S1C_Do"/>
</dbReference>
<reference evidence="10 12" key="1">
    <citation type="submission" date="2018-08" db="EMBL/GenBank/DDBJ databases">
        <title>Survival mechanisms of Campylobacter hepaticus identified by genomic analysis and comparative transcriptomic analysis of in vivo and in vitro derived bacteria.</title>
        <authorList>
            <person name="Van T.T.H."/>
            <person name="Moore R.J."/>
        </authorList>
    </citation>
    <scope>NUCLEOTIDE SEQUENCE [LARGE SCALE GENOMIC DNA]</scope>
    <source>
        <strain evidence="10 12">HV10</strain>
    </source>
</reference>
<feature type="active site" description="Charge relay system" evidence="6">
    <location>
        <position position="152"/>
    </location>
</feature>
<dbReference type="GO" id="GO:0004252">
    <property type="term" value="F:serine-type endopeptidase activity"/>
    <property type="evidence" value="ECO:0007669"/>
    <property type="project" value="InterPro"/>
</dbReference>
<dbReference type="EMBL" id="WHMJ01000002">
    <property type="protein sequence ID" value="MPV90805.1"/>
    <property type="molecule type" value="Genomic_DNA"/>
</dbReference>
<proteinExistence type="predicted"/>
<dbReference type="PANTHER" id="PTHR43343:SF3">
    <property type="entry name" value="PROTEASE DO-LIKE 8, CHLOROPLASTIC"/>
    <property type="match status" value="1"/>
</dbReference>
<keyword evidence="2 8" id="KW-0732">Signal</keyword>
<dbReference type="RefSeq" id="WP_066776227.1">
    <property type="nucleotide sequence ID" value="NZ_CBCSFE010000002.1"/>
</dbReference>
<dbReference type="Gene3D" id="2.30.42.10">
    <property type="match status" value="1"/>
</dbReference>
<evidence type="ECO:0000256" key="4">
    <source>
        <dbReference type="ARBA" id="ARBA00022801"/>
    </source>
</evidence>
<dbReference type="InterPro" id="IPR009003">
    <property type="entry name" value="Peptidase_S1_PA"/>
</dbReference>
<keyword evidence="4" id="KW-0378">Hydrolase</keyword>
<sequence>MKKIILLLGLASALFAANIHFNESTTSVNRVNPAAGNNIVLSYHDAIKDAKKSVVNISTSKTITRINRPSPLDDFFNDPYFKQFFDFDFPQRKGKSDKEVVSSLGSGVIISKDGYIVTNNHVVDDADSISVNLLGSDTEYKAKLIGKDPKTDLAVIKIDLNNLSAITFSNSDDLMEGDVVFALGNPFGVGFSVTSGIISALNKDNIGLNQYENFIQTDASINPGNSGGALVDSRGYLVGINSAILSRGGGNNGIGFAIPSNMVKDIAKKLIEKGKIDRGFLGVTILALQGDTKKAYKNQEGALITDVQKGSSADEAGLKRGDLVIKVNDKVIKSPVDLKNYIGTLEIGQKISLSYERDGENKQVNFTLKGEKENPKEIQSGLIDGLSLKNLDSRLKERLQIPKDINGVLVDNVKEKSKGKNSGFQEGDIIIGIGQNEIKNLKDLEQALKQVNKKEFAKVWVYRNGFATLLILK</sequence>
<evidence type="ECO:0000313" key="10">
    <source>
        <dbReference type="EMBL" id="AXP08301.1"/>
    </source>
</evidence>
<dbReference type="NCBIfam" id="TIGR02037">
    <property type="entry name" value="degP_htrA_DO"/>
    <property type="match status" value="1"/>
</dbReference>
<dbReference type="KEGG" id="chw:A2J15_000855"/>
<dbReference type="PRINTS" id="PR00834">
    <property type="entry name" value="PROTEASES2C"/>
</dbReference>
<evidence type="ECO:0000313" key="12">
    <source>
        <dbReference type="Proteomes" id="UP000093205"/>
    </source>
</evidence>
<feature type="signal peptide" evidence="8">
    <location>
        <begin position="1"/>
        <end position="21"/>
    </location>
</feature>
<evidence type="ECO:0000256" key="8">
    <source>
        <dbReference type="SAM" id="SignalP"/>
    </source>
</evidence>
<evidence type="ECO:0000256" key="6">
    <source>
        <dbReference type="PIRSR" id="PIRSR611782-1"/>
    </source>
</evidence>
<dbReference type="SUPFAM" id="SSF50494">
    <property type="entry name" value="Trypsin-like serine proteases"/>
    <property type="match status" value="1"/>
</dbReference>
<evidence type="ECO:0000256" key="1">
    <source>
        <dbReference type="ARBA" id="ARBA00022670"/>
    </source>
</evidence>
<dbReference type="Pfam" id="PF13180">
    <property type="entry name" value="PDZ_2"/>
    <property type="match status" value="2"/>
</dbReference>
<dbReference type="PROSITE" id="PS50106">
    <property type="entry name" value="PDZ"/>
    <property type="match status" value="1"/>
</dbReference>
<evidence type="ECO:0000259" key="9">
    <source>
        <dbReference type="PROSITE" id="PS50106"/>
    </source>
</evidence>
<dbReference type="InterPro" id="IPR001478">
    <property type="entry name" value="PDZ"/>
</dbReference>
<accession>A0A6A7JQY9</accession>
<dbReference type="InterPro" id="IPR036034">
    <property type="entry name" value="PDZ_sf"/>
</dbReference>